<proteinExistence type="predicted"/>
<keyword evidence="3" id="KW-1185">Reference proteome</keyword>
<dbReference type="InterPro" id="IPR045849">
    <property type="entry name" value="IP5P_plant"/>
</dbReference>
<keyword evidence="1" id="KW-0378">Hydrolase</keyword>
<evidence type="ECO:0000256" key="1">
    <source>
        <dbReference type="ARBA" id="ARBA00022801"/>
    </source>
</evidence>
<dbReference type="Proteomes" id="UP000824890">
    <property type="component" value="Unassembled WGS sequence"/>
</dbReference>
<feature type="non-terminal residue" evidence="2">
    <location>
        <position position="202"/>
    </location>
</feature>
<dbReference type="Gene3D" id="3.60.10.10">
    <property type="entry name" value="Endonuclease/exonuclease/phosphatase"/>
    <property type="match status" value="1"/>
</dbReference>
<accession>A0ABQ8BDE0</accession>
<evidence type="ECO:0008006" key="4">
    <source>
        <dbReference type="Google" id="ProtNLM"/>
    </source>
</evidence>
<gene>
    <name evidence="2" type="ORF">HID58_042322</name>
</gene>
<evidence type="ECO:0000313" key="2">
    <source>
        <dbReference type="EMBL" id="KAH0902819.1"/>
    </source>
</evidence>
<evidence type="ECO:0000313" key="3">
    <source>
        <dbReference type="Proteomes" id="UP000824890"/>
    </source>
</evidence>
<reference evidence="2 3" key="1">
    <citation type="submission" date="2021-05" db="EMBL/GenBank/DDBJ databases">
        <title>Genome Assembly of Synthetic Allotetraploid Brassica napus Reveals Homoeologous Exchanges between Subgenomes.</title>
        <authorList>
            <person name="Davis J.T."/>
        </authorList>
    </citation>
    <scope>NUCLEOTIDE SEQUENCE [LARGE SCALE GENOMIC DNA]</scope>
    <source>
        <strain evidence="3">cv. Da-Ae</strain>
        <tissue evidence="2">Seedling</tissue>
    </source>
</reference>
<dbReference type="SUPFAM" id="SSF56219">
    <property type="entry name" value="DNase I-like"/>
    <property type="match status" value="1"/>
</dbReference>
<dbReference type="EMBL" id="JAGKQM010000011">
    <property type="protein sequence ID" value="KAH0902819.1"/>
    <property type="molecule type" value="Genomic_DNA"/>
</dbReference>
<protein>
    <recommendedName>
        <fullName evidence="4">Inositol polyphosphate-related phosphatase domain-containing protein</fullName>
    </recommendedName>
</protein>
<dbReference type="PANTHER" id="PTHR45666">
    <property type="entry name" value="TYPE IV INOSITOL POLYPHOSPHATE 5-PHOSPHATASE 9"/>
    <property type="match status" value="1"/>
</dbReference>
<dbReference type="PANTHER" id="PTHR45666:SF3">
    <property type="entry name" value="TYPE I INOSITOL POLYPHOSPHATE 5-PHOSPHATASE 5"/>
    <property type="match status" value="1"/>
</dbReference>
<comment type="caution">
    <text evidence="2">The sequence shown here is derived from an EMBL/GenBank/DDBJ whole genome shotgun (WGS) entry which is preliminary data.</text>
</comment>
<sequence length="202" mass="23556">MVGLLCWKRNRESLEKQDYATRKKNLNICAFTGMNCYNKLLLVCSHLASGEKGDKMRRNTDVAEILFYTPFPKTPKSLIVAHPKELLIKSIRVLWLGDLNYRVPLPMKRHGVFSRFQEVKSYLLQPIKSLKTQMLTPEKPLSLRKENNYRRRNITFLYSRGVTVFRSQTVEVDVKSLNKDRFRKGYSCAASRLVDDSTPQKH</sequence>
<organism evidence="2 3">
    <name type="scientific">Brassica napus</name>
    <name type="common">Rape</name>
    <dbReference type="NCBI Taxonomy" id="3708"/>
    <lineage>
        <taxon>Eukaryota</taxon>
        <taxon>Viridiplantae</taxon>
        <taxon>Streptophyta</taxon>
        <taxon>Embryophyta</taxon>
        <taxon>Tracheophyta</taxon>
        <taxon>Spermatophyta</taxon>
        <taxon>Magnoliopsida</taxon>
        <taxon>eudicotyledons</taxon>
        <taxon>Gunneridae</taxon>
        <taxon>Pentapetalae</taxon>
        <taxon>rosids</taxon>
        <taxon>malvids</taxon>
        <taxon>Brassicales</taxon>
        <taxon>Brassicaceae</taxon>
        <taxon>Brassiceae</taxon>
        <taxon>Brassica</taxon>
    </lineage>
</organism>
<dbReference type="InterPro" id="IPR036691">
    <property type="entry name" value="Endo/exonu/phosph_ase_sf"/>
</dbReference>
<name>A0ABQ8BDE0_BRANA</name>